<dbReference type="OrthoDB" id="407609at2759"/>
<dbReference type="GO" id="GO:0008419">
    <property type="term" value="F:RNA lariat debranching enzyme activity"/>
    <property type="evidence" value="ECO:0007669"/>
    <property type="project" value="TreeGrafter"/>
</dbReference>
<evidence type="ECO:0000256" key="13">
    <source>
        <dbReference type="SAM" id="MobiDB-lite"/>
    </source>
</evidence>
<keyword evidence="14" id="KW-1133">Transmembrane helix</keyword>
<feature type="region of interest" description="Disordered" evidence="13">
    <location>
        <begin position="457"/>
        <end position="488"/>
    </location>
</feature>
<dbReference type="InterPro" id="IPR041816">
    <property type="entry name" value="Dbr1_N"/>
</dbReference>
<evidence type="ECO:0000256" key="7">
    <source>
        <dbReference type="ARBA" id="ARBA00022723"/>
    </source>
</evidence>
<comment type="cofactor">
    <cofactor evidence="3">
        <name>Fe(2+)</name>
        <dbReference type="ChEBI" id="CHEBI:29033"/>
    </cofactor>
</comment>
<dbReference type="RefSeq" id="XP_005714559.1">
    <property type="nucleotide sequence ID" value="XM_005714502.1"/>
</dbReference>
<accession>R7QB95</accession>
<comment type="subcellular location">
    <subcellularLocation>
        <location evidence="4">Nucleus</location>
    </subcellularLocation>
</comment>
<feature type="transmembrane region" description="Helical" evidence="14">
    <location>
        <begin position="426"/>
        <end position="448"/>
    </location>
</feature>
<dbReference type="AlphaFoldDB" id="R7QB95"/>
<evidence type="ECO:0000256" key="8">
    <source>
        <dbReference type="ARBA" id="ARBA00022801"/>
    </source>
</evidence>
<dbReference type="KEGG" id="ccp:CHC_T00010026001"/>
<evidence type="ECO:0000256" key="14">
    <source>
        <dbReference type="SAM" id="Phobius"/>
    </source>
</evidence>
<dbReference type="EMBL" id="HG001706">
    <property type="protein sequence ID" value="CDF34740.1"/>
    <property type="molecule type" value="Genomic_DNA"/>
</dbReference>
<dbReference type="STRING" id="2769.R7QB95"/>
<gene>
    <name evidence="16" type="ORF">CHC_T00010026001</name>
</gene>
<keyword evidence="14" id="KW-0812">Transmembrane</keyword>
<comment type="cofactor">
    <cofactor evidence="1">
        <name>Mn(2+)</name>
        <dbReference type="ChEBI" id="CHEBI:29035"/>
    </cofactor>
</comment>
<evidence type="ECO:0000256" key="5">
    <source>
        <dbReference type="ARBA" id="ARBA00006045"/>
    </source>
</evidence>
<dbReference type="PANTHER" id="PTHR12849">
    <property type="entry name" value="RNA LARIAT DEBRANCHING ENZYME"/>
    <property type="match status" value="1"/>
</dbReference>
<evidence type="ECO:0000256" key="3">
    <source>
        <dbReference type="ARBA" id="ARBA00001954"/>
    </source>
</evidence>
<feature type="domain" description="Lariat debranching enzyme C-terminal" evidence="15">
    <location>
        <begin position="235"/>
        <end position="367"/>
    </location>
</feature>
<protein>
    <submittedName>
        <fullName evidence="16">DBR1 Domain containing protein</fullName>
    </submittedName>
</protein>
<comment type="cofactor">
    <cofactor evidence="2">
        <name>Zn(2+)</name>
        <dbReference type="ChEBI" id="CHEBI:29105"/>
    </cofactor>
</comment>
<dbReference type="GO" id="GO:0046872">
    <property type="term" value="F:metal ion binding"/>
    <property type="evidence" value="ECO:0007669"/>
    <property type="project" value="UniProtKB-KW"/>
</dbReference>
<keyword evidence="8" id="KW-0378">Hydrolase</keyword>
<dbReference type="GO" id="GO:0000398">
    <property type="term" value="P:mRNA splicing, via spliceosome"/>
    <property type="evidence" value="ECO:0007669"/>
    <property type="project" value="TreeGrafter"/>
</dbReference>
<sequence>MKVAVVGCAHGELDAIYAALAEAEAARGVRADVLLCAGDFQAVRNAADLASMACPPRFRDMRSFWRYYAGDARAPLPTLFVGGNHEASTHLQEIPLGGLVAPNIYFLGNAGVVNFRGLRIAGVSGVYTEHNFHKHRFESPPYPRSQIKSVYHARREDVDRLLRLRAPVDVFLSHDWPRGITDFGDLAALLRAKPFLKGEIADGSFGNPASRKVLDALAPSFWFAAHIHVKFPALVHHDSGKTTRFLALDKALPKRDFIQILDIPRADGEAEAEAESAIELDPEWLTILRTEAEQRGRQTPVSEEEMHATVQKMQASGVKPFLSPINDFERRAAMHDPKGRGTVEQGQVVLQKENKSIMAALGLPEDAWLAKQQIAQVNGAQAAPVTPYLVSLLFSPTASSPKTSSTKLQTTKDSATAFGAMLYSTLGYSTVVRFVITAAYFVFIFFAITTRGTAPSSFPPPHPFDPVSNRPAQHHTPLPTSTSPPHQHHTYRTLAKLHAFRSSLP</sequence>
<dbReference type="SMART" id="SM01124">
    <property type="entry name" value="DBR1"/>
    <property type="match status" value="1"/>
</dbReference>
<keyword evidence="12" id="KW-0539">Nucleus</keyword>
<evidence type="ECO:0000256" key="2">
    <source>
        <dbReference type="ARBA" id="ARBA00001947"/>
    </source>
</evidence>
<dbReference type="Gramene" id="CDF34740">
    <property type="protein sequence ID" value="CDF34740"/>
    <property type="gene ID" value="CHC_T00010026001"/>
</dbReference>
<keyword evidence="14" id="KW-0472">Membrane</keyword>
<dbReference type="GeneID" id="17322272"/>
<dbReference type="SUPFAM" id="SSF56300">
    <property type="entry name" value="Metallo-dependent phosphatases"/>
    <property type="match status" value="1"/>
</dbReference>
<evidence type="ECO:0000256" key="11">
    <source>
        <dbReference type="ARBA" id="ARBA00023211"/>
    </source>
</evidence>
<evidence type="ECO:0000256" key="4">
    <source>
        <dbReference type="ARBA" id="ARBA00004123"/>
    </source>
</evidence>
<keyword evidence="17" id="KW-1185">Reference proteome</keyword>
<keyword evidence="9" id="KW-0862">Zinc</keyword>
<dbReference type="Pfam" id="PF05011">
    <property type="entry name" value="DBR1"/>
    <property type="match status" value="1"/>
</dbReference>
<feature type="compositionally biased region" description="Low complexity" evidence="13">
    <location>
        <begin position="474"/>
        <end position="485"/>
    </location>
</feature>
<name>R7QB95_CHOCR</name>
<dbReference type="InterPro" id="IPR007708">
    <property type="entry name" value="DBR1_C"/>
</dbReference>
<keyword evidence="10" id="KW-0408">Iron</keyword>
<dbReference type="InterPro" id="IPR004843">
    <property type="entry name" value="Calcineurin-like_PHP"/>
</dbReference>
<keyword evidence="11" id="KW-0464">Manganese</keyword>
<keyword evidence="6" id="KW-0507">mRNA processing</keyword>
<dbReference type="Pfam" id="PF00149">
    <property type="entry name" value="Metallophos"/>
    <property type="match status" value="1"/>
</dbReference>
<dbReference type="PANTHER" id="PTHR12849:SF0">
    <property type="entry name" value="LARIAT DEBRANCHING ENZYME"/>
    <property type="match status" value="1"/>
</dbReference>
<evidence type="ECO:0000256" key="12">
    <source>
        <dbReference type="ARBA" id="ARBA00023242"/>
    </source>
</evidence>
<dbReference type="Proteomes" id="UP000012073">
    <property type="component" value="Unassembled WGS sequence"/>
</dbReference>
<evidence type="ECO:0000256" key="10">
    <source>
        <dbReference type="ARBA" id="ARBA00023004"/>
    </source>
</evidence>
<evidence type="ECO:0000259" key="15">
    <source>
        <dbReference type="SMART" id="SM01124"/>
    </source>
</evidence>
<organism evidence="16 17">
    <name type="scientific">Chondrus crispus</name>
    <name type="common">Carrageen Irish moss</name>
    <name type="synonym">Polymorpha crispa</name>
    <dbReference type="NCBI Taxonomy" id="2769"/>
    <lineage>
        <taxon>Eukaryota</taxon>
        <taxon>Rhodophyta</taxon>
        <taxon>Florideophyceae</taxon>
        <taxon>Rhodymeniophycidae</taxon>
        <taxon>Gigartinales</taxon>
        <taxon>Gigartinaceae</taxon>
        <taxon>Chondrus</taxon>
    </lineage>
</organism>
<dbReference type="CDD" id="cd00844">
    <property type="entry name" value="MPP_Dbr1_N"/>
    <property type="match status" value="1"/>
</dbReference>
<proteinExistence type="inferred from homology"/>
<evidence type="ECO:0000313" key="17">
    <source>
        <dbReference type="Proteomes" id="UP000012073"/>
    </source>
</evidence>
<dbReference type="InterPro" id="IPR029052">
    <property type="entry name" value="Metallo-depent_PP-like"/>
</dbReference>
<keyword evidence="7" id="KW-0479">Metal-binding</keyword>
<evidence type="ECO:0000256" key="9">
    <source>
        <dbReference type="ARBA" id="ARBA00022833"/>
    </source>
</evidence>
<reference evidence="17" key="1">
    <citation type="journal article" date="2013" name="Proc. Natl. Acad. Sci. U.S.A.">
        <title>Genome structure and metabolic features in the red seaweed Chondrus crispus shed light on evolution of the Archaeplastida.</title>
        <authorList>
            <person name="Collen J."/>
            <person name="Porcel B."/>
            <person name="Carre W."/>
            <person name="Ball S.G."/>
            <person name="Chaparro C."/>
            <person name="Tonon T."/>
            <person name="Barbeyron T."/>
            <person name="Michel G."/>
            <person name="Noel B."/>
            <person name="Valentin K."/>
            <person name="Elias M."/>
            <person name="Artiguenave F."/>
            <person name="Arun A."/>
            <person name="Aury J.M."/>
            <person name="Barbosa-Neto J.F."/>
            <person name="Bothwell J.H."/>
            <person name="Bouget F.Y."/>
            <person name="Brillet L."/>
            <person name="Cabello-Hurtado F."/>
            <person name="Capella-Gutierrez S."/>
            <person name="Charrier B."/>
            <person name="Cladiere L."/>
            <person name="Cock J.M."/>
            <person name="Coelho S.M."/>
            <person name="Colleoni C."/>
            <person name="Czjzek M."/>
            <person name="Da Silva C."/>
            <person name="Delage L."/>
            <person name="Denoeud F."/>
            <person name="Deschamps P."/>
            <person name="Dittami S.M."/>
            <person name="Gabaldon T."/>
            <person name="Gachon C.M."/>
            <person name="Groisillier A."/>
            <person name="Herve C."/>
            <person name="Jabbari K."/>
            <person name="Katinka M."/>
            <person name="Kloareg B."/>
            <person name="Kowalczyk N."/>
            <person name="Labadie K."/>
            <person name="Leblanc C."/>
            <person name="Lopez P.J."/>
            <person name="McLachlan D.H."/>
            <person name="Meslet-Cladiere L."/>
            <person name="Moustafa A."/>
            <person name="Nehr Z."/>
            <person name="Nyvall Collen P."/>
            <person name="Panaud O."/>
            <person name="Partensky F."/>
            <person name="Poulain J."/>
            <person name="Rensing S.A."/>
            <person name="Rousvoal S."/>
            <person name="Samson G."/>
            <person name="Symeonidi A."/>
            <person name="Weissenbach J."/>
            <person name="Zambounis A."/>
            <person name="Wincker P."/>
            <person name="Boyen C."/>
        </authorList>
    </citation>
    <scope>NUCLEOTIDE SEQUENCE [LARGE SCALE GENOMIC DNA]</scope>
    <source>
        <strain evidence="17">cv. Stackhouse</strain>
    </source>
</reference>
<evidence type="ECO:0000256" key="1">
    <source>
        <dbReference type="ARBA" id="ARBA00001936"/>
    </source>
</evidence>
<dbReference type="GO" id="GO:0005634">
    <property type="term" value="C:nucleus"/>
    <property type="evidence" value="ECO:0007669"/>
    <property type="project" value="UniProtKB-SubCell"/>
</dbReference>
<comment type="similarity">
    <text evidence="5">Belongs to the lariat debranching enzyme family.</text>
</comment>
<evidence type="ECO:0000313" key="16">
    <source>
        <dbReference type="EMBL" id="CDF34740.1"/>
    </source>
</evidence>
<evidence type="ECO:0000256" key="6">
    <source>
        <dbReference type="ARBA" id="ARBA00022664"/>
    </source>
</evidence>